<dbReference type="Pfam" id="PF21530">
    <property type="entry name" value="Pif1_2B_dom"/>
    <property type="match status" value="1"/>
</dbReference>
<evidence type="ECO:0000313" key="3">
    <source>
        <dbReference type="Proteomes" id="UP000005237"/>
    </source>
</evidence>
<dbReference type="PANTHER" id="PTHR23274:SF48">
    <property type="entry name" value="ATP-DEPENDENT DNA HELICASE"/>
    <property type="match status" value="1"/>
</dbReference>
<organism evidence="2 3">
    <name type="scientific">Caenorhabditis japonica</name>
    <dbReference type="NCBI Taxonomy" id="281687"/>
    <lineage>
        <taxon>Eukaryota</taxon>
        <taxon>Metazoa</taxon>
        <taxon>Ecdysozoa</taxon>
        <taxon>Nematoda</taxon>
        <taxon>Chromadorea</taxon>
        <taxon>Rhabditida</taxon>
        <taxon>Rhabditina</taxon>
        <taxon>Rhabditomorpha</taxon>
        <taxon>Rhabditoidea</taxon>
        <taxon>Rhabditidae</taxon>
        <taxon>Peloderinae</taxon>
        <taxon>Caenorhabditis</taxon>
    </lineage>
</organism>
<sequence length="72" mass="8235">MDGTEMVKDFLEIFIQTIGYNKYMTTEFLNSVWTSSLPLRLCLKIGSVVMLLRNLDVSSGMCNITRLIVKEL</sequence>
<reference evidence="3" key="1">
    <citation type="submission" date="2010-08" db="EMBL/GenBank/DDBJ databases">
        <authorList>
            <consortium name="Caenorhabditis japonica Sequencing Consortium"/>
            <person name="Wilson R.K."/>
        </authorList>
    </citation>
    <scope>NUCLEOTIDE SEQUENCE [LARGE SCALE GENOMIC DNA]</scope>
    <source>
        <strain evidence="3">DF5081</strain>
    </source>
</reference>
<reference evidence="2" key="2">
    <citation type="submission" date="2022-06" db="UniProtKB">
        <authorList>
            <consortium name="EnsemblMetazoa"/>
        </authorList>
    </citation>
    <scope>IDENTIFICATION</scope>
    <source>
        <strain evidence="2">DF5081</strain>
    </source>
</reference>
<dbReference type="GO" id="GO:0005657">
    <property type="term" value="C:replication fork"/>
    <property type="evidence" value="ECO:0007669"/>
    <property type="project" value="TreeGrafter"/>
</dbReference>
<evidence type="ECO:0000259" key="1">
    <source>
        <dbReference type="Pfam" id="PF21530"/>
    </source>
</evidence>
<evidence type="ECO:0000313" key="2">
    <source>
        <dbReference type="EnsemblMetazoa" id="CJA40948.1"/>
    </source>
</evidence>
<keyword evidence="3" id="KW-1185">Reference proteome</keyword>
<dbReference type="InterPro" id="IPR049163">
    <property type="entry name" value="Pif1-like_2B_dom"/>
</dbReference>
<dbReference type="GO" id="GO:0006260">
    <property type="term" value="P:DNA replication"/>
    <property type="evidence" value="ECO:0007669"/>
    <property type="project" value="TreeGrafter"/>
</dbReference>
<name>A0A8R1IYJ0_CAEJA</name>
<dbReference type="EnsemblMetazoa" id="CJA40948.1">
    <property type="protein sequence ID" value="CJA40948.1"/>
    <property type="gene ID" value="WBGene00216796"/>
</dbReference>
<dbReference type="PANTHER" id="PTHR23274">
    <property type="entry name" value="DNA HELICASE-RELATED"/>
    <property type="match status" value="1"/>
</dbReference>
<dbReference type="Proteomes" id="UP000005237">
    <property type="component" value="Unassembled WGS sequence"/>
</dbReference>
<feature type="domain" description="DNA helicase Pif1-like 2B" evidence="1">
    <location>
        <begin position="27"/>
        <end position="72"/>
    </location>
</feature>
<proteinExistence type="predicted"/>
<protein>
    <submittedName>
        <fullName evidence="2">ATP-dependent DNA helicase</fullName>
    </submittedName>
</protein>
<accession>A0A8R1IYJ0</accession>
<dbReference type="AlphaFoldDB" id="A0A8R1IYJ0"/>